<dbReference type="InterPro" id="IPR038475">
    <property type="entry name" value="RecG_C_sf"/>
</dbReference>
<dbReference type="Gene3D" id="3.30.950.30">
    <property type="entry name" value="Schlafen, AAA domain"/>
    <property type="match status" value="1"/>
</dbReference>
<feature type="compositionally biased region" description="Low complexity" evidence="1">
    <location>
        <begin position="525"/>
        <end position="546"/>
    </location>
</feature>
<dbReference type="OrthoDB" id="9807907at2"/>
<dbReference type="Gene3D" id="3.30.565.60">
    <property type="match status" value="1"/>
</dbReference>
<sequence length="648" mass="73156">MTSHVNSFAELLLLREAVDVEAKRAQGQSGRGELPHDFWPSYSALANTDGGLIALGVRERSDGSFEPLGMSDIERVRTDLWNLLNNRQKISANLLTEKNVQILTEDDKSLLLVWVPRASRQQRPVYVGQHPLTGTYRRNYTGDYICEPDEVRRMMAEAQGDGWPDSRILPNYGLHDLNRDSLKAYRNAFKAAQPNHRYLDLDDLELMKKLGGWRYDRESKVEGLTVAGLVMFSEYEVIREVIPNFWLDYREVDPALPASARWSDRLTMDGKWSGNVYDFYRQVYRRLIRDLKVPFRVQDGQRIDDTPVHEALREALANALAHADYWGSGGVVIIKEKDGFSFKNPGLLRLPLELVLEGGHTDPRNNSIHRMFLMVGAGERAGSGIPKILGAWDDEHWRAPNLVEGVKPDTVTLQLTMQSLLPEAAVQDLRRRFGNDFEALSHDERLALVTADVEDAVTNERLQGITKLHSADITRLLADLTTRRMLHPEGKGRWTKYRLPETGESRIPSLWQAAEVVAGEHPLVSDDPAPMSDDPAPMSDDPAPMSEEQTLVSDDVLTVPEKSPEHLGRRAASRAQMEQAVLRACQGEFKTILELAQSLNRSAETLSRHYLSRLVRVGLLELQYPNVPTRKGQAYRAVVSPTLPEEQP</sequence>
<dbReference type="Proteomes" id="UP000276417">
    <property type="component" value="Chromosome 1"/>
</dbReference>
<accession>A0A3G8YE46</accession>
<evidence type="ECO:0000313" key="2">
    <source>
        <dbReference type="EMBL" id="AZI43213.1"/>
    </source>
</evidence>
<feature type="region of interest" description="Disordered" evidence="1">
    <location>
        <begin position="523"/>
        <end position="547"/>
    </location>
</feature>
<organism evidence="2 3">
    <name type="scientific">Deinococcus psychrotolerans</name>
    <dbReference type="NCBI Taxonomy" id="2489213"/>
    <lineage>
        <taxon>Bacteria</taxon>
        <taxon>Thermotogati</taxon>
        <taxon>Deinococcota</taxon>
        <taxon>Deinococci</taxon>
        <taxon>Deinococcales</taxon>
        <taxon>Deinococcaceae</taxon>
        <taxon>Deinococcus</taxon>
    </lineage>
</organism>
<dbReference type="PANTHER" id="PTHR30595">
    <property type="entry name" value="GLPR-RELATED TRANSCRIPTIONAL REPRESSOR"/>
    <property type="match status" value="1"/>
</dbReference>
<proteinExistence type="predicted"/>
<dbReference type="PANTHER" id="PTHR30595:SF6">
    <property type="entry name" value="SCHLAFEN ALBA-2 DOMAIN-CONTAINING PROTEIN"/>
    <property type="match status" value="1"/>
</dbReference>
<dbReference type="InterPro" id="IPR038461">
    <property type="entry name" value="Schlafen_AlbA_2_dom_sf"/>
</dbReference>
<keyword evidence="3" id="KW-1185">Reference proteome</keyword>
<evidence type="ECO:0000256" key="1">
    <source>
        <dbReference type="SAM" id="MobiDB-lite"/>
    </source>
</evidence>
<name>A0A3G8YE46_9DEIO</name>
<evidence type="ECO:0000313" key="3">
    <source>
        <dbReference type="Proteomes" id="UP000276417"/>
    </source>
</evidence>
<protein>
    <submittedName>
        <fullName evidence="2">AAA family ATPase</fullName>
    </submittedName>
</protein>
<dbReference type="EMBL" id="CP034183">
    <property type="protein sequence ID" value="AZI43213.1"/>
    <property type="molecule type" value="Genomic_DNA"/>
</dbReference>
<dbReference type="RefSeq" id="WP_124871319.1">
    <property type="nucleotide sequence ID" value="NZ_CP034183.1"/>
</dbReference>
<dbReference type="KEGG" id="dph:EHF33_11060"/>
<gene>
    <name evidence="2" type="ORF">EHF33_11060</name>
</gene>
<reference evidence="2 3" key="1">
    <citation type="submission" date="2018-11" db="EMBL/GenBank/DDBJ databases">
        <title>Deinococcus shelandsis sp. nov., isolated from South Shetland Islands soil of Antarctica.</title>
        <authorList>
            <person name="Tian J."/>
        </authorList>
    </citation>
    <scope>NUCLEOTIDE SEQUENCE [LARGE SCALE GENOMIC DNA]</scope>
    <source>
        <strain evidence="2 3">S14-83T</strain>
    </source>
</reference>
<dbReference type="AlphaFoldDB" id="A0A3G8YE46"/>